<reference evidence="1 2" key="1">
    <citation type="submission" date="2020-07" db="EMBL/GenBank/DDBJ databases">
        <title>Spirosoma foliorum sp. nov., isolated from the leaves on the Nejang mountain Korea, Republic of.</title>
        <authorList>
            <person name="Ho H."/>
            <person name="Lee Y.-J."/>
            <person name="Nurcahyanto D.-A."/>
            <person name="Kim S.-G."/>
        </authorList>
    </citation>
    <scope>NUCLEOTIDE SEQUENCE [LARGE SCALE GENOMIC DNA]</scope>
    <source>
        <strain evidence="1 2">PL0136</strain>
    </source>
</reference>
<gene>
    <name evidence="1" type="primary">bshB1</name>
    <name evidence="1" type="ORF">H3H32_04865</name>
</gene>
<organism evidence="1 2">
    <name type="scientific">Spirosoma foliorum</name>
    <dbReference type="NCBI Taxonomy" id="2710596"/>
    <lineage>
        <taxon>Bacteria</taxon>
        <taxon>Pseudomonadati</taxon>
        <taxon>Bacteroidota</taxon>
        <taxon>Cytophagia</taxon>
        <taxon>Cytophagales</taxon>
        <taxon>Cytophagaceae</taxon>
        <taxon>Spirosoma</taxon>
    </lineage>
</organism>
<dbReference type="InterPro" id="IPR024078">
    <property type="entry name" value="LmbE-like_dom_sf"/>
</dbReference>
<dbReference type="SUPFAM" id="SSF102588">
    <property type="entry name" value="LmbE-like"/>
    <property type="match status" value="1"/>
</dbReference>
<dbReference type="AlphaFoldDB" id="A0A7G5GZJ5"/>
<proteinExistence type="predicted"/>
<dbReference type="NCBIfam" id="TIGR04001">
    <property type="entry name" value="thiol_BshB1"/>
    <property type="match status" value="1"/>
</dbReference>
<dbReference type="RefSeq" id="WP_182461541.1">
    <property type="nucleotide sequence ID" value="NZ_CP059732.1"/>
</dbReference>
<evidence type="ECO:0000313" key="2">
    <source>
        <dbReference type="Proteomes" id="UP000515369"/>
    </source>
</evidence>
<dbReference type="InterPro" id="IPR023842">
    <property type="entry name" value="Bacillithiol_biosynth_BshB1"/>
</dbReference>
<protein>
    <submittedName>
        <fullName evidence="1">Bacillithiol biosynthesis deacetylase BshB1</fullName>
    </submittedName>
</protein>
<accession>A0A7G5GZJ5</accession>
<dbReference type="GO" id="GO:0019213">
    <property type="term" value="F:deacetylase activity"/>
    <property type="evidence" value="ECO:0007669"/>
    <property type="project" value="InterPro"/>
</dbReference>
<evidence type="ECO:0000313" key="1">
    <source>
        <dbReference type="EMBL" id="QMW04287.1"/>
    </source>
</evidence>
<dbReference type="KEGG" id="sfol:H3H32_04865"/>
<dbReference type="Gene3D" id="3.40.50.10320">
    <property type="entry name" value="LmbE-like"/>
    <property type="match status" value="1"/>
</dbReference>
<dbReference type="InterPro" id="IPR003737">
    <property type="entry name" value="GlcNAc_PI_deacetylase-related"/>
</dbReference>
<dbReference type="PANTHER" id="PTHR12993">
    <property type="entry name" value="N-ACETYLGLUCOSAMINYL-PHOSPHATIDYLINOSITOL DE-N-ACETYLASE-RELATED"/>
    <property type="match status" value="1"/>
</dbReference>
<dbReference type="GO" id="GO:0071793">
    <property type="term" value="P:bacillithiol biosynthetic process"/>
    <property type="evidence" value="ECO:0007669"/>
    <property type="project" value="InterPro"/>
</dbReference>
<dbReference type="EMBL" id="CP059732">
    <property type="protein sequence ID" value="QMW04287.1"/>
    <property type="molecule type" value="Genomic_DNA"/>
</dbReference>
<dbReference type="GO" id="GO:0016811">
    <property type="term" value="F:hydrolase activity, acting on carbon-nitrogen (but not peptide) bonds, in linear amides"/>
    <property type="evidence" value="ECO:0007669"/>
    <property type="project" value="TreeGrafter"/>
</dbReference>
<dbReference type="PANTHER" id="PTHR12993:SF30">
    <property type="entry name" value="N-ACETYL-ALPHA-D-GLUCOSAMINYL L-MALATE DEACETYLASE 1"/>
    <property type="match status" value="1"/>
</dbReference>
<keyword evidence="2" id="KW-1185">Reference proteome</keyword>
<sequence>MKLDMLVFSAHPDDAEVACGGAVLHYRALGRKIGFVDLTCGELGTRGTPEIRLREAAEAAQLLGLSTRLNLHFADGFFKNDECHQRKVIQVIRQYQPDVVLVNAPSDRHPDHIRAAKLVVDACYYAGFARLETYDERQTRQQNWRPKAIYHYIQDWWLQPDFVVDVSGHFEQKLRAAKAYRSQFYDPESIEPITAISDPSFFSRVESRAVEFGRMIGTRYGEGFLKTSMIDTNAFFDFR</sequence>
<dbReference type="Proteomes" id="UP000515369">
    <property type="component" value="Chromosome"/>
</dbReference>
<name>A0A7G5GZJ5_9BACT</name>
<dbReference type="Pfam" id="PF02585">
    <property type="entry name" value="PIG-L"/>
    <property type="match status" value="1"/>
</dbReference>